<comment type="caution">
    <text evidence="2">The sequence shown here is derived from an EMBL/GenBank/DDBJ whole genome shotgun (WGS) entry which is preliminary data.</text>
</comment>
<reference evidence="2 3" key="1">
    <citation type="submission" date="2019-06" db="EMBL/GenBank/DDBJ databases">
        <authorList>
            <person name="Broberg M."/>
        </authorList>
    </citation>
    <scope>NUCLEOTIDE SEQUENCE [LARGE SCALE GENOMIC DNA]</scope>
</reference>
<evidence type="ECO:0000313" key="3">
    <source>
        <dbReference type="Proteomes" id="UP000766486"/>
    </source>
</evidence>
<keyword evidence="3" id="KW-1185">Reference proteome</keyword>
<protein>
    <submittedName>
        <fullName evidence="2">Uncharacterized protein</fullName>
    </submittedName>
</protein>
<accession>A0ABY6U1S7</accession>
<proteinExistence type="predicted"/>
<gene>
    <name evidence="2" type="ORF">CLO192961_LOCUS138401</name>
</gene>
<organism evidence="2 3">
    <name type="scientific">Bionectria ochroleuca</name>
    <name type="common">Gliocladium roseum</name>
    <dbReference type="NCBI Taxonomy" id="29856"/>
    <lineage>
        <taxon>Eukaryota</taxon>
        <taxon>Fungi</taxon>
        <taxon>Dikarya</taxon>
        <taxon>Ascomycota</taxon>
        <taxon>Pezizomycotina</taxon>
        <taxon>Sordariomycetes</taxon>
        <taxon>Hypocreomycetidae</taxon>
        <taxon>Hypocreales</taxon>
        <taxon>Bionectriaceae</taxon>
        <taxon>Clonostachys</taxon>
    </lineage>
</organism>
<evidence type="ECO:0000313" key="2">
    <source>
        <dbReference type="EMBL" id="VUC24308.1"/>
    </source>
</evidence>
<dbReference type="Proteomes" id="UP000766486">
    <property type="component" value="Unassembled WGS sequence"/>
</dbReference>
<dbReference type="EMBL" id="CABFNS010000718">
    <property type="protein sequence ID" value="VUC24308.1"/>
    <property type="molecule type" value="Genomic_DNA"/>
</dbReference>
<feature type="region of interest" description="Disordered" evidence="1">
    <location>
        <begin position="18"/>
        <end position="53"/>
    </location>
</feature>
<evidence type="ECO:0000256" key="1">
    <source>
        <dbReference type="SAM" id="MobiDB-lite"/>
    </source>
</evidence>
<name>A0ABY6U1S7_BIOOC</name>
<sequence length="93" mass="10399">MSQAKDQMLRLAPLRRLPEAQGFLQRQTKKEKQDGFPDYATPASADMHPGQDSINVNEESMCIALVSVPFDENSMSHMIKTSGQPTYTLQVQS</sequence>